<keyword evidence="4" id="KW-0732">Signal</keyword>
<dbReference type="AlphaFoldDB" id="A0A329MUI6"/>
<feature type="domain" description="Fe/B12 periplasmic-binding" evidence="6">
    <location>
        <begin position="95"/>
        <end position="362"/>
    </location>
</feature>
<sequence length="362" mass="38919">MLLTEIAALVSRSAPKGQKKGKKQGLAAMIILLLLMALASACGNKTNVSENGSAGEAPSTGLSSSSKPALEAKEPKTRTIEHAFGKTEVPLHPKRVAVFGLEDITLSLGVPMVYAYDFDGYFLDSRLKALNIPLSGSADFKPNLEAILDAQPDLIIVQAYSTDEKGYAELSKIAPTIAFTPNDWKSSIVDIGKATGLEDKAQEVIRAYEDKLAKAKSAIVSAVGPDKTVVYMRPSDKDLQVYFPSFAPLVYKELGLKPDNSIAAFQKESSDDWGINTSLEKLPSITADYVFAIYGGSIDNAQDFAKLSAASIEVEKMQVWKAMPAVKQNHVFKVSARHWMMSGPIADGKSIDDVVAAVTGKQ</sequence>
<dbReference type="Gene3D" id="3.40.50.1980">
    <property type="entry name" value="Nitrogenase molybdenum iron protein domain"/>
    <property type="match status" value="2"/>
</dbReference>
<comment type="subcellular location">
    <subcellularLocation>
        <location evidence="1">Cell envelope</location>
    </subcellularLocation>
</comment>
<comment type="caution">
    <text evidence="7">The sequence shown here is derived from an EMBL/GenBank/DDBJ whole genome shotgun (WGS) entry which is preliminary data.</text>
</comment>
<evidence type="ECO:0000313" key="7">
    <source>
        <dbReference type="EMBL" id="RAV23342.1"/>
    </source>
</evidence>
<dbReference type="SUPFAM" id="SSF53807">
    <property type="entry name" value="Helical backbone' metal receptor"/>
    <property type="match status" value="1"/>
</dbReference>
<evidence type="ECO:0000256" key="1">
    <source>
        <dbReference type="ARBA" id="ARBA00004196"/>
    </source>
</evidence>
<dbReference type="PANTHER" id="PTHR30532:SF1">
    <property type="entry name" value="IRON(3+)-HYDROXAMATE-BINDING PROTEIN FHUD"/>
    <property type="match status" value="1"/>
</dbReference>
<dbReference type="EMBL" id="QMFB01000001">
    <property type="protein sequence ID" value="RAV23342.1"/>
    <property type="molecule type" value="Genomic_DNA"/>
</dbReference>
<evidence type="ECO:0000256" key="3">
    <source>
        <dbReference type="ARBA" id="ARBA00022448"/>
    </source>
</evidence>
<dbReference type="InterPro" id="IPR002491">
    <property type="entry name" value="ABC_transptr_periplasmic_BD"/>
</dbReference>
<evidence type="ECO:0000259" key="6">
    <source>
        <dbReference type="PROSITE" id="PS50983"/>
    </source>
</evidence>
<name>A0A329MUI6_9BACL</name>
<dbReference type="PROSITE" id="PS50983">
    <property type="entry name" value="FE_B12_PBP"/>
    <property type="match status" value="1"/>
</dbReference>
<dbReference type="Proteomes" id="UP000250369">
    <property type="component" value="Unassembled WGS sequence"/>
</dbReference>
<feature type="region of interest" description="Disordered" evidence="5">
    <location>
        <begin position="49"/>
        <end position="76"/>
    </location>
</feature>
<dbReference type="PANTHER" id="PTHR30532">
    <property type="entry name" value="IRON III DICITRATE-BINDING PERIPLASMIC PROTEIN"/>
    <property type="match status" value="1"/>
</dbReference>
<dbReference type="OrthoDB" id="1628181at2"/>
<organism evidence="7 8">
    <name type="scientific">Paenibacillus contaminans</name>
    <dbReference type="NCBI Taxonomy" id="450362"/>
    <lineage>
        <taxon>Bacteria</taxon>
        <taxon>Bacillati</taxon>
        <taxon>Bacillota</taxon>
        <taxon>Bacilli</taxon>
        <taxon>Bacillales</taxon>
        <taxon>Paenibacillaceae</taxon>
        <taxon>Paenibacillus</taxon>
    </lineage>
</organism>
<dbReference type="Pfam" id="PF01497">
    <property type="entry name" value="Peripla_BP_2"/>
    <property type="match status" value="1"/>
</dbReference>
<dbReference type="GO" id="GO:1901678">
    <property type="term" value="P:iron coordination entity transport"/>
    <property type="evidence" value="ECO:0007669"/>
    <property type="project" value="UniProtKB-ARBA"/>
</dbReference>
<evidence type="ECO:0000256" key="5">
    <source>
        <dbReference type="SAM" id="MobiDB-lite"/>
    </source>
</evidence>
<protein>
    <submittedName>
        <fullName evidence="7">ABC transporter substrate-binding protein</fullName>
    </submittedName>
</protein>
<evidence type="ECO:0000256" key="2">
    <source>
        <dbReference type="ARBA" id="ARBA00008814"/>
    </source>
</evidence>
<gene>
    <name evidence="7" type="ORF">DQG23_03880</name>
</gene>
<dbReference type="InterPro" id="IPR051313">
    <property type="entry name" value="Bact_iron-sidero_bind"/>
</dbReference>
<evidence type="ECO:0000313" key="8">
    <source>
        <dbReference type="Proteomes" id="UP000250369"/>
    </source>
</evidence>
<dbReference type="RefSeq" id="WP_113029452.1">
    <property type="nucleotide sequence ID" value="NZ_QMFB01000001.1"/>
</dbReference>
<keyword evidence="8" id="KW-1185">Reference proteome</keyword>
<proteinExistence type="inferred from homology"/>
<evidence type="ECO:0000256" key="4">
    <source>
        <dbReference type="ARBA" id="ARBA00022729"/>
    </source>
</evidence>
<reference evidence="7 8" key="1">
    <citation type="journal article" date="2009" name="Int. J. Syst. Evol. Microbiol.">
        <title>Paenibacillus contaminans sp. nov., isolated from a contaminated laboratory plate.</title>
        <authorList>
            <person name="Chou J.H."/>
            <person name="Lee J.H."/>
            <person name="Lin M.C."/>
            <person name="Chang P.S."/>
            <person name="Arun A.B."/>
            <person name="Young C.C."/>
            <person name="Chen W.M."/>
        </authorList>
    </citation>
    <scope>NUCLEOTIDE SEQUENCE [LARGE SCALE GENOMIC DNA]</scope>
    <source>
        <strain evidence="7 8">CKOBP-6</strain>
    </source>
</reference>
<dbReference type="GO" id="GO:0030288">
    <property type="term" value="C:outer membrane-bounded periplasmic space"/>
    <property type="evidence" value="ECO:0007669"/>
    <property type="project" value="TreeGrafter"/>
</dbReference>
<keyword evidence="3" id="KW-0813">Transport</keyword>
<accession>A0A329MUI6</accession>
<comment type="similarity">
    <text evidence="2">Belongs to the bacterial solute-binding protein 8 family.</text>
</comment>